<dbReference type="Pfam" id="PF07364">
    <property type="entry name" value="DUF1485"/>
    <property type="match status" value="1"/>
</dbReference>
<reference evidence="3 4" key="1">
    <citation type="submission" date="2018-04" db="EMBL/GenBank/DDBJ databases">
        <title>Genomic Encyclopedia of Archaeal and Bacterial Type Strains, Phase II (KMG-II): from individual species to whole genera.</title>
        <authorList>
            <person name="Goeker M."/>
        </authorList>
    </citation>
    <scope>NUCLEOTIDE SEQUENCE [LARGE SCALE GENOMIC DNA]</scope>
    <source>
        <strain evidence="3 4">DSM 45787</strain>
    </source>
</reference>
<comment type="caution">
    <text evidence="3">The sequence shown here is derived from an EMBL/GenBank/DDBJ whole genome shotgun (WGS) entry which is preliminary data.</text>
</comment>
<evidence type="ECO:0000259" key="1">
    <source>
        <dbReference type="Pfam" id="PF07171"/>
    </source>
</evidence>
<dbReference type="EMBL" id="QBKR01000024">
    <property type="protein sequence ID" value="PTX53947.1"/>
    <property type="molecule type" value="Genomic_DNA"/>
</dbReference>
<accession>A0A2T6BCY5</accession>
<feature type="domain" description="Microcystin LR degradation protein MlrC C-terminal" evidence="1">
    <location>
        <begin position="87"/>
        <end position="264"/>
    </location>
</feature>
<evidence type="ECO:0000313" key="3">
    <source>
        <dbReference type="EMBL" id="PTX53947.1"/>
    </source>
</evidence>
<protein>
    <submittedName>
        <fullName evidence="3">Metallopeptidase family M81</fullName>
    </submittedName>
</protein>
<gene>
    <name evidence="3" type="ORF">C8P63_1243</name>
</gene>
<dbReference type="Pfam" id="PF07171">
    <property type="entry name" value="MlrC_C"/>
    <property type="match status" value="1"/>
</dbReference>
<evidence type="ECO:0000313" key="4">
    <source>
        <dbReference type="Proteomes" id="UP000244240"/>
    </source>
</evidence>
<sequence>MIIPTTTTDLSPALRKCTFFHGFPYTDTRDVGTSVLVMTNDDRSLAVQVAKDVSQQIWNRKEQFYPSLPTPEEGILALSVGESPVLINETSDNPGAGTPGDGTYLLKAMVEANVENTCFAFIYDPEVVNQAHKVGVGSMIQVELGGKTDSRHGNPLKLHAYVKSLTDGRFIRSSPMGKGSSVNLGKTVRLQVNNLDVIVCSIRAQVMDEQIFLLHGLDIQQKKLIGLKSSHHFRAAFKPLVQKIITVDSPGLSTYRLDNFNYQNIRRPIFPLDPDAHYSFWGG</sequence>
<dbReference type="Proteomes" id="UP000244240">
    <property type="component" value="Unassembled WGS sequence"/>
</dbReference>
<evidence type="ECO:0000259" key="2">
    <source>
        <dbReference type="Pfam" id="PF07364"/>
    </source>
</evidence>
<keyword evidence="4" id="KW-1185">Reference proteome</keyword>
<organism evidence="3 4">
    <name type="scientific">Melghirimyces profundicolus</name>
    <dbReference type="NCBI Taxonomy" id="1242148"/>
    <lineage>
        <taxon>Bacteria</taxon>
        <taxon>Bacillati</taxon>
        <taxon>Bacillota</taxon>
        <taxon>Bacilli</taxon>
        <taxon>Bacillales</taxon>
        <taxon>Thermoactinomycetaceae</taxon>
        <taxon>Melghirimyces</taxon>
    </lineage>
</organism>
<dbReference type="InterPro" id="IPR010799">
    <property type="entry name" value="MlrC_C"/>
</dbReference>
<proteinExistence type="predicted"/>
<feature type="domain" description="Microcystin LR degradation protein MlrC N-terminal" evidence="2">
    <location>
        <begin position="13"/>
        <end position="75"/>
    </location>
</feature>
<dbReference type="InterPro" id="IPR015995">
    <property type="entry name" value="MlrC_N"/>
</dbReference>
<name>A0A2T6BCY5_9BACL</name>
<dbReference type="AlphaFoldDB" id="A0A2T6BCY5"/>